<keyword evidence="3" id="KW-1185">Reference proteome</keyword>
<reference evidence="2" key="1">
    <citation type="journal article" date="2023" name="GigaByte">
        <title>Genome assembly of the bearded iris, Iris pallida Lam.</title>
        <authorList>
            <person name="Bruccoleri R.E."/>
            <person name="Oakeley E.J."/>
            <person name="Faust A.M.E."/>
            <person name="Altorfer M."/>
            <person name="Dessus-Babus S."/>
            <person name="Burckhardt D."/>
            <person name="Oertli M."/>
            <person name="Naumann U."/>
            <person name="Petersen F."/>
            <person name="Wong J."/>
        </authorList>
    </citation>
    <scope>NUCLEOTIDE SEQUENCE</scope>
    <source>
        <strain evidence="2">GSM-AAB239-AS_SAM_17_03QT</strain>
    </source>
</reference>
<dbReference type="PANTHER" id="PTHR31672">
    <property type="entry name" value="BNACNNG10540D PROTEIN"/>
    <property type="match status" value="1"/>
</dbReference>
<accession>A0AAX6I7C9</accession>
<dbReference type="Pfam" id="PF08268">
    <property type="entry name" value="FBA_3"/>
    <property type="match status" value="1"/>
</dbReference>
<name>A0AAX6I7C9_IRIPA</name>
<dbReference type="InterPro" id="IPR050796">
    <property type="entry name" value="SCF_F-box_component"/>
</dbReference>
<protein>
    <submittedName>
        <fullName evidence="2">F-box protein-like</fullName>
    </submittedName>
</protein>
<dbReference type="Pfam" id="PF00646">
    <property type="entry name" value="F-box"/>
    <property type="match status" value="1"/>
</dbReference>
<gene>
    <name evidence="2" type="ORF">M6B38_272860</name>
</gene>
<dbReference type="PROSITE" id="PS50181">
    <property type="entry name" value="FBOX"/>
    <property type="match status" value="1"/>
</dbReference>
<evidence type="ECO:0000313" key="2">
    <source>
        <dbReference type="EMBL" id="KAJ6848948.1"/>
    </source>
</evidence>
<dbReference type="InterPro" id="IPR013187">
    <property type="entry name" value="F-box-assoc_dom_typ3"/>
</dbReference>
<sequence length="366" mass="42201">MDPRNESVPEDLILQILARLPVKSLIRFKSVSRSFLRLPSDRHFLRLHHEISSRNPNLLIELLDSSGFITIDPSSLSVSRSSLDFLADRVRIRASSNGVLCCASVADRGLYYICNPNTRDFRPLPRARERPFTRFQPEYEATLVALAFDPSTYEYNVVLAGFYRPFGRRPQDRLVCMVFDSAAGSWAKFVSSLCEEFTHMNRNQVVYSTGALHWLTHACMYLLVLDLRDLAWRKMSMPEEIAAAGGFAGRVYLLDFEGSVSVVRIYREWMSVWVLEDYRRELWVLKDRVNLRCIRGFATSAFPVSQSKDVVFLATQKKVLTYGRKDKVWREVYSVGDGCTYPLWFSAHSFTNTLFPCHQAEWSEVK</sequence>
<dbReference type="SMART" id="SM00256">
    <property type="entry name" value="FBOX"/>
    <property type="match status" value="1"/>
</dbReference>
<feature type="domain" description="F-box" evidence="1">
    <location>
        <begin position="2"/>
        <end position="47"/>
    </location>
</feature>
<dbReference type="InterPro" id="IPR036047">
    <property type="entry name" value="F-box-like_dom_sf"/>
</dbReference>
<dbReference type="EMBL" id="JANAVB010004356">
    <property type="protein sequence ID" value="KAJ6848948.1"/>
    <property type="molecule type" value="Genomic_DNA"/>
</dbReference>
<dbReference type="PANTHER" id="PTHR31672:SF2">
    <property type="entry name" value="F-BOX DOMAIN-CONTAINING PROTEIN"/>
    <property type="match status" value="1"/>
</dbReference>
<dbReference type="SUPFAM" id="SSF81383">
    <property type="entry name" value="F-box domain"/>
    <property type="match status" value="1"/>
</dbReference>
<dbReference type="AlphaFoldDB" id="A0AAX6I7C9"/>
<evidence type="ECO:0000259" key="1">
    <source>
        <dbReference type="PROSITE" id="PS50181"/>
    </source>
</evidence>
<dbReference type="Gene3D" id="1.20.1280.50">
    <property type="match status" value="1"/>
</dbReference>
<dbReference type="NCBIfam" id="TIGR01640">
    <property type="entry name" value="F_box_assoc_1"/>
    <property type="match status" value="1"/>
</dbReference>
<comment type="caution">
    <text evidence="2">The sequence shown here is derived from an EMBL/GenBank/DDBJ whole genome shotgun (WGS) entry which is preliminary data.</text>
</comment>
<dbReference type="InterPro" id="IPR017451">
    <property type="entry name" value="F-box-assoc_interact_dom"/>
</dbReference>
<proteinExistence type="predicted"/>
<organism evidence="2 3">
    <name type="scientific">Iris pallida</name>
    <name type="common">Sweet iris</name>
    <dbReference type="NCBI Taxonomy" id="29817"/>
    <lineage>
        <taxon>Eukaryota</taxon>
        <taxon>Viridiplantae</taxon>
        <taxon>Streptophyta</taxon>
        <taxon>Embryophyta</taxon>
        <taxon>Tracheophyta</taxon>
        <taxon>Spermatophyta</taxon>
        <taxon>Magnoliopsida</taxon>
        <taxon>Liliopsida</taxon>
        <taxon>Asparagales</taxon>
        <taxon>Iridaceae</taxon>
        <taxon>Iridoideae</taxon>
        <taxon>Irideae</taxon>
        <taxon>Iris</taxon>
    </lineage>
</organism>
<reference evidence="2" key="2">
    <citation type="submission" date="2023-04" db="EMBL/GenBank/DDBJ databases">
        <authorList>
            <person name="Bruccoleri R.E."/>
            <person name="Oakeley E.J."/>
            <person name="Faust A.-M."/>
            <person name="Dessus-Babus S."/>
            <person name="Altorfer M."/>
            <person name="Burckhardt D."/>
            <person name="Oertli M."/>
            <person name="Naumann U."/>
            <person name="Petersen F."/>
            <person name="Wong J."/>
        </authorList>
    </citation>
    <scope>NUCLEOTIDE SEQUENCE</scope>
    <source>
        <strain evidence="2">GSM-AAB239-AS_SAM_17_03QT</strain>
        <tissue evidence="2">Leaf</tissue>
    </source>
</reference>
<dbReference type="InterPro" id="IPR001810">
    <property type="entry name" value="F-box_dom"/>
</dbReference>
<evidence type="ECO:0000313" key="3">
    <source>
        <dbReference type="Proteomes" id="UP001140949"/>
    </source>
</evidence>
<dbReference type="Proteomes" id="UP001140949">
    <property type="component" value="Unassembled WGS sequence"/>
</dbReference>